<evidence type="ECO:0000256" key="3">
    <source>
        <dbReference type="ARBA" id="ARBA00022670"/>
    </source>
</evidence>
<keyword evidence="8 9" id="KW-0472">Membrane</keyword>
<keyword evidence="6 9" id="KW-0378">Hydrolase</keyword>
<feature type="active site" evidence="9">
    <location>
        <position position="133"/>
    </location>
</feature>
<dbReference type="EC" id="3.4.23.36" evidence="9"/>
<evidence type="ECO:0000256" key="10">
    <source>
        <dbReference type="RuleBase" id="RU004181"/>
    </source>
</evidence>
<comment type="similarity">
    <text evidence="1 9 10">Belongs to the peptidase A8 family.</text>
</comment>
<dbReference type="GO" id="GO:0004190">
    <property type="term" value="F:aspartic-type endopeptidase activity"/>
    <property type="evidence" value="ECO:0007669"/>
    <property type="project" value="UniProtKB-UniRule"/>
</dbReference>
<dbReference type="HAMAP" id="MF_00161">
    <property type="entry name" value="LspA"/>
    <property type="match status" value="1"/>
</dbReference>
<keyword evidence="4 9" id="KW-0812">Transmembrane</keyword>
<feature type="transmembrane region" description="Helical" evidence="9">
    <location>
        <begin position="62"/>
        <end position="80"/>
    </location>
</feature>
<comment type="pathway">
    <text evidence="9">Protein modification; lipoprotein biosynthesis (signal peptide cleavage).</text>
</comment>
<feature type="transmembrane region" description="Helical" evidence="9">
    <location>
        <begin position="125"/>
        <end position="145"/>
    </location>
</feature>
<evidence type="ECO:0000256" key="8">
    <source>
        <dbReference type="ARBA" id="ARBA00023136"/>
    </source>
</evidence>
<dbReference type="RefSeq" id="WP_115729618.1">
    <property type="nucleotide sequence ID" value="NZ_BAAAVY010000011.1"/>
</dbReference>
<keyword evidence="7 9" id="KW-1133">Transmembrane helix</keyword>
<evidence type="ECO:0000256" key="1">
    <source>
        <dbReference type="ARBA" id="ARBA00006139"/>
    </source>
</evidence>
<dbReference type="UniPathway" id="UPA00665"/>
<feature type="transmembrane region" description="Helical" evidence="9">
    <location>
        <begin position="87"/>
        <end position="105"/>
    </location>
</feature>
<evidence type="ECO:0000256" key="5">
    <source>
        <dbReference type="ARBA" id="ARBA00022750"/>
    </source>
</evidence>
<dbReference type="OrthoDB" id="9810259at2"/>
<reference evidence="11 12" key="1">
    <citation type="submission" date="2018-06" db="EMBL/GenBank/DDBJ databases">
        <authorList>
            <consortium name="Pathogen Informatics"/>
            <person name="Doyle S."/>
        </authorList>
    </citation>
    <scope>NUCLEOTIDE SEQUENCE [LARGE SCALE GENOMIC DNA]</scope>
    <source>
        <strain evidence="11 12">NCTC10684</strain>
    </source>
</reference>
<dbReference type="PANTHER" id="PTHR33695">
    <property type="entry name" value="LIPOPROTEIN SIGNAL PEPTIDASE"/>
    <property type="match status" value="1"/>
</dbReference>
<protein>
    <recommendedName>
        <fullName evidence="9">Lipoprotein signal peptidase</fullName>
        <ecNumber evidence="9">3.4.23.36</ecNumber>
    </recommendedName>
    <alternativeName>
        <fullName evidence="9">Prolipoprotein signal peptidase</fullName>
    </alternativeName>
    <alternativeName>
        <fullName evidence="9">Signal peptidase II</fullName>
        <shortName evidence="9">SPase II</shortName>
    </alternativeName>
</protein>
<dbReference type="PANTHER" id="PTHR33695:SF1">
    <property type="entry name" value="LIPOPROTEIN SIGNAL PEPTIDASE"/>
    <property type="match status" value="1"/>
</dbReference>
<comment type="catalytic activity">
    <reaction evidence="9">
        <text>Release of signal peptides from bacterial membrane prolipoproteins. Hydrolyzes -Xaa-Yaa-Zaa-|-(S,diacylglyceryl)Cys-, in which Xaa is hydrophobic (preferably Leu), and Yaa (Ala or Ser) and Zaa (Gly or Ala) have small, neutral side chains.</text>
        <dbReference type="EC" id="3.4.23.36"/>
    </reaction>
</comment>
<evidence type="ECO:0000313" key="11">
    <source>
        <dbReference type="EMBL" id="SUU87055.1"/>
    </source>
</evidence>
<organism evidence="11 12">
    <name type="scientific">Aminobacter aminovorans</name>
    <name type="common">Chelatobacter heintzii</name>
    <dbReference type="NCBI Taxonomy" id="83263"/>
    <lineage>
        <taxon>Bacteria</taxon>
        <taxon>Pseudomonadati</taxon>
        <taxon>Pseudomonadota</taxon>
        <taxon>Alphaproteobacteria</taxon>
        <taxon>Hyphomicrobiales</taxon>
        <taxon>Phyllobacteriaceae</taxon>
        <taxon>Aminobacter</taxon>
    </lineage>
</organism>
<gene>
    <name evidence="9 11" type="primary">lspA</name>
    <name evidence="11" type="ORF">NCTC10684_00246</name>
</gene>
<dbReference type="Proteomes" id="UP000254701">
    <property type="component" value="Unassembled WGS sequence"/>
</dbReference>
<evidence type="ECO:0000256" key="4">
    <source>
        <dbReference type="ARBA" id="ARBA00022692"/>
    </source>
</evidence>
<accession>A0A380WE68</accession>
<evidence type="ECO:0000313" key="12">
    <source>
        <dbReference type="Proteomes" id="UP000254701"/>
    </source>
</evidence>
<dbReference type="InterPro" id="IPR001872">
    <property type="entry name" value="Peptidase_A8"/>
</dbReference>
<comment type="function">
    <text evidence="9">This protein specifically catalyzes the removal of signal peptides from prolipoproteins.</text>
</comment>
<dbReference type="GO" id="GO:0005886">
    <property type="term" value="C:plasma membrane"/>
    <property type="evidence" value="ECO:0007669"/>
    <property type="project" value="UniProtKB-SubCell"/>
</dbReference>
<name>A0A380WE68_AMIAI</name>
<evidence type="ECO:0000256" key="2">
    <source>
        <dbReference type="ARBA" id="ARBA00022475"/>
    </source>
</evidence>
<dbReference type="PRINTS" id="PR00781">
    <property type="entry name" value="LIPOSIGPTASE"/>
</dbReference>
<dbReference type="GO" id="GO:0006508">
    <property type="term" value="P:proteolysis"/>
    <property type="evidence" value="ECO:0007669"/>
    <property type="project" value="UniProtKB-KW"/>
</dbReference>
<keyword evidence="5 9" id="KW-0064">Aspartyl protease</keyword>
<keyword evidence="2 9" id="KW-1003">Cell membrane</keyword>
<comment type="subcellular location">
    <subcellularLocation>
        <location evidence="9">Cell membrane</location>
        <topology evidence="9">Multi-pass membrane protein</topology>
    </subcellularLocation>
</comment>
<comment type="caution">
    <text evidence="9">Lacks conserved residue(s) required for the propagation of feature annotation.</text>
</comment>
<evidence type="ECO:0000256" key="6">
    <source>
        <dbReference type="ARBA" id="ARBA00022801"/>
    </source>
</evidence>
<sequence>MKPVAVYGIVAALAVALDQWIKVVVEANLVMHEKVDLLPFLALYRTYNTGIAFSMFSNVGDTGLIVLTTVVVAFVTFLAIKTTAAQVISRFGFALIVGGALGNLIDRTVYGHVIDYILFHTPVWSFAIFNLADAFISVGAALVVLDEFLAWRRGRSEPKAADE</sequence>
<keyword evidence="11" id="KW-0449">Lipoprotein</keyword>
<dbReference type="EMBL" id="UFSM01000001">
    <property type="protein sequence ID" value="SUU87055.1"/>
    <property type="molecule type" value="Genomic_DNA"/>
</dbReference>
<evidence type="ECO:0000256" key="7">
    <source>
        <dbReference type="ARBA" id="ARBA00022989"/>
    </source>
</evidence>
<dbReference type="NCBIfam" id="TIGR00077">
    <property type="entry name" value="lspA"/>
    <property type="match status" value="1"/>
</dbReference>
<feature type="active site" evidence="9">
    <location>
        <position position="115"/>
    </location>
</feature>
<proteinExistence type="inferred from homology"/>
<dbReference type="AlphaFoldDB" id="A0A380WE68"/>
<keyword evidence="3 9" id="KW-0645">Protease</keyword>
<dbReference type="Pfam" id="PF01252">
    <property type="entry name" value="Peptidase_A8"/>
    <property type="match status" value="1"/>
</dbReference>
<evidence type="ECO:0000256" key="9">
    <source>
        <dbReference type="HAMAP-Rule" id="MF_00161"/>
    </source>
</evidence>